<comment type="similarity">
    <text evidence="3 9">Belongs to the class II aldolase/RraA-like family.</text>
</comment>
<dbReference type="InterPro" id="IPR005493">
    <property type="entry name" value="RraA/RraA-like"/>
</dbReference>
<reference evidence="10 11" key="2">
    <citation type="submission" date="2021-02" db="EMBL/GenBank/DDBJ databases">
        <title>Sulfurospirillum tamanensis sp. nov.</title>
        <authorList>
            <person name="Frolova A."/>
            <person name="Merkel A."/>
            <person name="Slobodkin A."/>
        </authorList>
    </citation>
    <scope>NUCLEOTIDE SEQUENCE [LARGE SCALE GENOMIC DNA]</scope>
    <source>
        <strain evidence="10 11">T05b</strain>
    </source>
</reference>
<evidence type="ECO:0000256" key="2">
    <source>
        <dbReference type="ARBA" id="ARBA00001968"/>
    </source>
</evidence>
<proteinExistence type="inferred from homology"/>
<keyword evidence="6 9" id="KW-0456">Lyase</keyword>
<comment type="function">
    <text evidence="7 9">Catalyzes the aldol cleavage of 4-hydroxy-4-methyl-2-oxoglutarate (HMG) into 2 molecules of pyruvate. Also contains a secondary oxaloacetate (OAA) decarboxylase activity due to the common pyruvate enolate transition state formed following C-C bond cleavage in the retro-aldol and decarboxylation reactions.</text>
</comment>
<dbReference type="NCBIfam" id="TIGR01935">
    <property type="entry name" value="NOT-MenG"/>
    <property type="match status" value="1"/>
</dbReference>
<comment type="cofactor">
    <cofactor evidence="2 9">
        <name>a divalent metal cation</name>
        <dbReference type="ChEBI" id="CHEBI:60240"/>
    </cofactor>
</comment>
<dbReference type="Gene3D" id="3.50.30.40">
    <property type="entry name" value="Ribonuclease E inhibitor RraA/RraA-like"/>
    <property type="match status" value="1"/>
</dbReference>
<keyword evidence="11" id="KW-1185">Reference proteome</keyword>
<keyword evidence="5 9" id="KW-0479">Metal-binding</keyword>
<evidence type="ECO:0000256" key="5">
    <source>
        <dbReference type="ARBA" id="ARBA00022723"/>
    </source>
</evidence>
<dbReference type="PANTHER" id="PTHR33254:SF4">
    <property type="entry name" value="4-HYDROXY-4-METHYL-2-OXOGLUTARATE ALDOLASE 3-RELATED"/>
    <property type="match status" value="1"/>
</dbReference>
<evidence type="ECO:0000256" key="6">
    <source>
        <dbReference type="ARBA" id="ARBA00023239"/>
    </source>
</evidence>
<comment type="catalytic activity">
    <reaction evidence="8 9">
        <text>oxaloacetate + H(+) = pyruvate + CO2</text>
        <dbReference type="Rhea" id="RHEA:15641"/>
        <dbReference type="ChEBI" id="CHEBI:15361"/>
        <dbReference type="ChEBI" id="CHEBI:15378"/>
        <dbReference type="ChEBI" id="CHEBI:16452"/>
        <dbReference type="ChEBI" id="CHEBI:16526"/>
        <dbReference type="EC" id="4.1.1.112"/>
    </reaction>
</comment>
<dbReference type="InterPro" id="IPR010203">
    <property type="entry name" value="RraA"/>
</dbReference>
<dbReference type="EMBL" id="JAFHKK010000018">
    <property type="protein sequence ID" value="MBN2964873.1"/>
    <property type="molecule type" value="Genomic_DNA"/>
</dbReference>
<dbReference type="NCBIfam" id="NF006875">
    <property type="entry name" value="PRK09372.1"/>
    <property type="match status" value="1"/>
</dbReference>
<comment type="caution">
    <text evidence="10">The sequence shown here is derived from an EMBL/GenBank/DDBJ whole genome shotgun (WGS) entry which is preliminary data.</text>
</comment>
<gene>
    <name evidence="10" type="primary">rraA</name>
    <name evidence="10" type="ORF">JWV37_08770</name>
</gene>
<dbReference type="SUPFAM" id="SSF89562">
    <property type="entry name" value="RraA-like"/>
    <property type="match status" value="1"/>
</dbReference>
<reference evidence="11" key="1">
    <citation type="submission" date="2021-02" db="EMBL/GenBank/DDBJ databases">
        <title>Sulfurospirillum tamanensis sp. nov.</title>
        <authorList>
            <person name="Merkel A.Y."/>
        </authorList>
    </citation>
    <scope>NUCLEOTIDE SEQUENCE [LARGE SCALE GENOMIC DNA]</scope>
    <source>
        <strain evidence="11">T05b</strain>
    </source>
</reference>
<evidence type="ECO:0000256" key="1">
    <source>
        <dbReference type="ARBA" id="ARBA00001342"/>
    </source>
</evidence>
<dbReference type="PANTHER" id="PTHR33254">
    <property type="entry name" value="4-HYDROXY-4-METHYL-2-OXOGLUTARATE ALDOLASE 3-RELATED"/>
    <property type="match status" value="1"/>
</dbReference>
<dbReference type="InterPro" id="IPR036704">
    <property type="entry name" value="RraA/RraA-like_sf"/>
</dbReference>
<evidence type="ECO:0000313" key="11">
    <source>
        <dbReference type="Proteomes" id="UP000703590"/>
    </source>
</evidence>
<protein>
    <recommendedName>
        <fullName evidence="9">4-hydroxy-4-methyl-2-oxoglutarate aldolase</fullName>
        <shortName evidence="9">HMG aldolase</shortName>
        <ecNumber evidence="9">4.1.1.112</ecNumber>
        <ecNumber evidence="9">4.1.3.17</ecNumber>
    </recommendedName>
    <alternativeName>
        <fullName evidence="9">Oxaloacetate decarboxylase</fullName>
    </alternativeName>
</protein>
<sequence>MGFFTADFCDTCKEGIQVLGPGFSNFGGKKKMKGSLVTVKLNENNQELIRVLDEAGQGRVVVVDVQGVYVAVVGENLMKKALKNGWSGFVINGYVRDVHATKEIGVGLWALGTCPRKCPDLLPGFVDHTVEFGGVKFEPGAYVYADMDGVIVSKEALI</sequence>
<evidence type="ECO:0000313" key="10">
    <source>
        <dbReference type="EMBL" id="MBN2964873.1"/>
    </source>
</evidence>
<evidence type="ECO:0000256" key="4">
    <source>
        <dbReference type="ARBA" id="ARBA00011233"/>
    </source>
</evidence>
<dbReference type="Proteomes" id="UP000703590">
    <property type="component" value="Unassembled WGS sequence"/>
</dbReference>
<dbReference type="CDD" id="cd16841">
    <property type="entry name" value="RraA_family"/>
    <property type="match status" value="1"/>
</dbReference>
<dbReference type="EC" id="4.1.3.17" evidence="9"/>
<evidence type="ECO:0000256" key="7">
    <source>
        <dbReference type="ARBA" id="ARBA00025046"/>
    </source>
</evidence>
<evidence type="ECO:0000256" key="9">
    <source>
        <dbReference type="RuleBase" id="RU004338"/>
    </source>
</evidence>
<dbReference type="RefSeq" id="WP_205459418.1">
    <property type="nucleotide sequence ID" value="NZ_JAFHKK010000018.1"/>
</dbReference>
<name>A0ABS2WTG0_9BACT</name>
<reference evidence="10 11" key="3">
    <citation type="submission" date="2021-02" db="EMBL/GenBank/DDBJ databases">
        <authorList>
            <person name="Merkel A.Y."/>
        </authorList>
    </citation>
    <scope>NUCLEOTIDE SEQUENCE [LARGE SCALE GENOMIC DNA]</scope>
    <source>
        <strain evidence="10 11">T05b</strain>
    </source>
</reference>
<comment type="catalytic activity">
    <reaction evidence="1 9">
        <text>4-hydroxy-4-methyl-2-oxoglutarate = 2 pyruvate</text>
        <dbReference type="Rhea" id="RHEA:22748"/>
        <dbReference type="ChEBI" id="CHEBI:15361"/>
        <dbReference type="ChEBI" id="CHEBI:58276"/>
        <dbReference type="EC" id="4.1.3.17"/>
    </reaction>
</comment>
<evidence type="ECO:0000256" key="8">
    <source>
        <dbReference type="ARBA" id="ARBA00047973"/>
    </source>
</evidence>
<comment type="subunit">
    <text evidence="4 9">Homotrimer.</text>
</comment>
<dbReference type="Pfam" id="PF03737">
    <property type="entry name" value="RraA-like"/>
    <property type="match status" value="1"/>
</dbReference>
<accession>A0ABS2WTG0</accession>
<dbReference type="EC" id="4.1.1.112" evidence="9"/>
<evidence type="ECO:0000256" key="3">
    <source>
        <dbReference type="ARBA" id="ARBA00008621"/>
    </source>
</evidence>
<organism evidence="10 11">
    <name type="scientific">Sulfurospirillum tamanense</name>
    <dbReference type="NCBI Taxonomy" id="2813362"/>
    <lineage>
        <taxon>Bacteria</taxon>
        <taxon>Pseudomonadati</taxon>
        <taxon>Campylobacterota</taxon>
        <taxon>Epsilonproteobacteria</taxon>
        <taxon>Campylobacterales</taxon>
        <taxon>Sulfurospirillaceae</taxon>
        <taxon>Sulfurospirillum</taxon>
    </lineage>
</organism>